<keyword evidence="5" id="KW-1003">Cell membrane</keyword>
<keyword evidence="6 12" id="KW-0812">Transmembrane</keyword>
<evidence type="ECO:0000256" key="12">
    <source>
        <dbReference type="SAM" id="Phobius"/>
    </source>
</evidence>
<keyword evidence="16" id="KW-1185">Reference proteome</keyword>
<dbReference type="Pfam" id="PF02706">
    <property type="entry name" value="Wzz"/>
    <property type="match status" value="1"/>
</dbReference>
<evidence type="ECO:0000256" key="11">
    <source>
        <dbReference type="ARBA" id="ARBA00045736"/>
    </source>
</evidence>
<evidence type="ECO:0000313" key="15">
    <source>
        <dbReference type="EMBL" id="KRO08793.1"/>
    </source>
</evidence>
<dbReference type="PANTHER" id="PTHR32309:SF13">
    <property type="entry name" value="FERRIC ENTEROBACTIN TRANSPORT PROTEIN FEPE"/>
    <property type="match status" value="1"/>
</dbReference>
<dbReference type="EMBL" id="JQCH01000024">
    <property type="protein sequence ID" value="KRO08793.1"/>
    <property type="molecule type" value="Genomic_DNA"/>
</dbReference>
<dbReference type="Proteomes" id="UP000051884">
    <property type="component" value="Unassembled WGS sequence"/>
</dbReference>
<evidence type="ECO:0000259" key="14">
    <source>
        <dbReference type="Pfam" id="PF13807"/>
    </source>
</evidence>
<dbReference type="Pfam" id="PF13807">
    <property type="entry name" value="GNVR"/>
    <property type="match status" value="1"/>
</dbReference>
<evidence type="ECO:0000259" key="13">
    <source>
        <dbReference type="Pfam" id="PF02706"/>
    </source>
</evidence>
<evidence type="ECO:0000256" key="3">
    <source>
        <dbReference type="ARBA" id="ARBA00006683"/>
    </source>
</evidence>
<organism evidence="15 16">
    <name type="scientific">Paucilactobacillus hokkaidonensis</name>
    <dbReference type="NCBI Taxonomy" id="1193095"/>
    <lineage>
        <taxon>Bacteria</taxon>
        <taxon>Bacillati</taxon>
        <taxon>Bacillota</taxon>
        <taxon>Bacilli</taxon>
        <taxon>Lactobacillales</taxon>
        <taxon>Lactobacillaceae</taxon>
        <taxon>Paucilactobacillus</taxon>
    </lineage>
</organism>
<comment type="pathway">
    <text evidence="2">Capsule biogenesis; capsule polysaccharide biosynthesis.</text>
</comment>
<sequence length="260" mass="27976">MVGFAIVAFGVAEFAMTAKYTSATQVLVNQKKDASNSAAAYQDQQADVQMISTYKDIITNQVILKQVKHDLANPTKVVKAAQKAKYTTNADGTKRLTKAATPAVTEPTGKKYDVSVAELQSDISISNEQNSQVFALNVSSDDPDKSAAIANDVADVFKTKIKDIMSVNNVTIVSKAVANDNKTSPRTMLIVLIGIVIGMLLSVGYAFAIELTDTTVKDDEFLTDTLGLTNLGQVAEIKMSGSHLANRSASRENSHRRVRV</sequence>
<keyword evidence="8 12" id="KW-1133">Transmembrane helix</keyword>
<evidence type="ECO:0000256" key="2">
    <source>
        <dbReference type="ARBA" id="ARBA00005132"/>
    </source>
</evidence>
<gene>
    <name evidence="15" type="ORF">IV59_GL001133</name>
</gene>
<evidence type="ECO:0000256" key="9">
    <source>
        <dbReference type="ARBA" id="ARBA00023136"/>
    </source>
</evidence>
<keyword evidence="7" id="KW-0972">Capsule biogenesis/degradation</keyword>
<dbReference type="PANTHER" id="PTHR32309">
    <property type="entry name" value="TYROSINE-PROTEIN KINASE"/>
    <property type="match status" value="1"/>
</dbReference>
<keyword evidence="10" id="KW-0270">Exopolysaccharide synthesis</keyword>
<evidence type="ECO:0000256" key="5">
    <source>
        <dbReference type="ARBA" id="ARBA00022475"/>
    </source>
</evidence>
<evidence type="ECO:0000256" key="1">
    <source>
        <dbReference type="ARBA" id="ARBA00004651"/>
    </source>
</evidence>
<comment type="similarity">
    <text evidence="3">Belongs to the CpsC/CapA family.</text>
</comment>
<feature type="transmembrane region" description="Helical" evidence="12">
    <location>
        <begin position="188"/>
        <end position="208"/>
    </location>
</feature>
<accession>A0ABR5Q511</accession>
<evidence type="ECO:0000313" key="16">
    <source>
        <dbReference type="Proteomes" id="UP000051884"/>
    </source>
</evidence>
<comment type="subcellular location">
    <subcellularLocation>
        <location evidence="1">Cell membrane</location>
        <topology evidence="1">Multi-pass membrane protein</topology>
    </subcellularLocation>
</comment>
<comment type="caution">
    <text evidence="15">The sequence shown here is derived from an EMBL/GenBank/DDBJ whole genome shotgun (WGS) entry which is preliminary data.</text>
</comment>
<evidence type="ECO:0000256" key="8">
    <source>
        <dbReference type="ARBA" id="ARBA00022989"/>
    </source>
</evidence>
<evidence type="ECO:0000256" key="4">
    <source>
        <dbReference type="ARBA" id="ARBA00020739"/>
    </source>
</evidence>
<reference evidence="15 16" key="1">
    <citation type="journal article" date="2015" name="Genome Announc.">
        <title>Expanding the biotechnology potential of lactobacilli through comparative genomics of 213 strains and associated genera.</title>
        <authorList>
            <person name="Sun Z."/>
            <person name="Harris H.M."/>
            <person name="McCann A."/>
            <person name="Guo C."/>
            <person name="Argimon S."/>
            <person name="Zhang W."/>
            <person name="Yang X."/>
            <person name="Jeffery I.B."/>
            <person name="Cooney J.C."/>
            <person name="Kagawa T.F."/>
            <person name="Liu W."/>
            <person name="Song Y."/>
            <person name="Salvetti E."/>
            <person name="Wrobel A."/>
            <person name="Rasinkangas P."/>
            <person name="Parkhill J."/>
            <person name="Rea M.C."/>
            <person name="O'Sullivan O."/>
            <person name="Ritari J."/>
            <person name="Douillard F.P."/>
            <person name="Paul Ross R."/>
            <person name="Yang R."/>
            <person name="Briner A.E."/>
            <person name="Felis G.E."/>
            <person name="de Vos W.M."/>
            <person name="Barrangou R."/>
            <person name="Klaenhammer T.R."/>
            <person name="Caufield P.W."/>
            <person name="Cui Y."/>
            <person name="Zhang H."/>
            <person name="O'Toole P.W."/>
        </authorList>
    </citation>
    <scope>NUCLEOTIDE SEQUENCE [LARGE SCALE GENOMIC DNA]</scope>
    <source>
        <strain evidence="15 16">DSM 26202</strain>
    </source>
</reference>
<protein>
    <recommendedName>
        <fullName evidence="4">Capsular polysaccharide biosynthesis protein CpsC</fullName>
    </recommendedName>
</protein>
<dbReference type="InterPro" id="IPR032807">
    <property type="entry name" value="GNVR"/>
</dbReference>
<evidence type="ECO:0000256" key="7">
    <source>
        <dbReference type="ARBA" id="ARBA00022903"/>
    </source>
</evidence>
<feature type="domain" description="Polysaccharide chain length determinant N-terminal" evidence="13">
    <location>
        <begin position="2"/>
        <end position="70"/>
    </location>
</feature>
<feature type="domain" description="Tyrosine-protein kinase G-rich" evidence="14">
    <location>
        <begin position="161"/>
        <end position="208"/>
    </location>
</feature>
<dbReference type="InterPro" id="IPR050445">
    <property type="entry name" value="Bact_polysacc_biosynth/exp"/>
</dbReference>
<evidence type="ECO:0000256" key="10">
    <source>
        <dbReference type="ARBA" id="ARBA00023169"/>
    </source>
</evidence>
<evidence type="ECO:0000256" key="6">
    <source>
        <dbReference type="ARBA" id="ARBA00022692"/>
    </source>
</evidence>
<keyword evidence="9 12" id="KW-0472">Membrane</keyword>
<proteinExistence type="inferred from homology"/>
<comment type="function">
    <text evidence="11">Required for CpsD phosphorylation. Involved in the regulation of capsular polysaccharide biosynthesis. May be part of a complex that directs the coordinated polymerization and export to the cell surface of the capsular polysaccharide.</text>
</comment>
<name>A0ABR5Q511_9LACO</name>
<dbReference type="InterPro" id="IPR003856">
    <property type="entry name" value="LPS_length_determ_N"/>
</dbReference>